<gene>
    <name evidence="3" type="ORF">AABB28_08780</name>
</gene>
<dbReference type="SUPFAM" id="SSF56349">
    <property type="entry name" value="DNA breaking-rejoining enzymes"/>
    <property type="match status" value="1"/>
</dbReference>
<dbReference type="InterPro" id="IPR002104">
    <property type="entry name" value="Integrase_catalytic"/>
</dbReference>
<dbReference type="AlphaFoldDB" id="A0AAN0NGJ6"/>
<evidence type="ECO:0000313" key="3">
    <source>
        <dbReference type="EMBL" id="WZU65326.1"/>
    </source>
</evidence>
<dbReference type="GO" id="GO:0006310">
    <property type="term" value="P:DNA recombination"/>
    <property type="evidence" value="ECO:0007669"/>
    <property type="project" value="UniProtKB-KW"/>
</dbReference>
<evidence type="ECO:0000259" key="2">
    <source>
        <dbReference type="PROSITE" id="PS51898"/>
    </source>
</evidence>
<reference evidence="3 4" key="1">
    <citation type="submission" date="2024-04" db="EMBL/GenBank/DDBJ databases">
        <title>Phylogenomic analyses of a clade within the roseobacter group suggest taxonomic reassignments of species of the genera Aestuariivita, Citreicella, Loktanella, Nautella, Pelagibaca, Ruegeria, Thalassobius, Thiobacimonas and Tropicibacter, and the proposal o.</title>
        <authorList>
            <person name="Jeon C.O."/>
        </authorList>
    </citation>
    <scope>NUCLEOTIDE SEQUENCE [LARGE SCALE GENOMIC DNA]</scope>
    <source>
        <strain evidence="3 4">G8-12</strain>
    </source>
</reference>
<dbReference type="InterPro" id="IPR046668">
    <property type="entry name" value="DUF6538"/>
</dbReference>
<keyword evidence="1" id="KW-0233">DNA recombination</keyword>
<dbReference type="InterPro" id="IPR011010">
    <property type="entry name" value="DNA_brk_join_enz"/>
</dbReference>
<accession>A0AAN0NGJ6</accession>
<dbReference type="Gene3D" id="1.10.443.10">
    <property type="entry name" value="Intergrase catalytic core"/>
    <property type="match status" value="1"/>
</dbReference>
<dbReference type="EMBL" id="CP151762">
    <property type="protein sequence ID" value="WZU65326.1"/>
    <property type="molecule type" value="Genomic_DNA"/>
</dbReference>
<keyword evidence="4" id="KW-1185">Reference proteome</keyword>
<dbReference type="GO" id="GO:0015074">
    <property type="term" value="P:DNA integration"/>
    <property type="evidence" value="ECO:0007669"/>
    <property type="project" value="InterPro"/>
</dbReference>
<dbReference type="GO" id="GO:0003677">
    <property type="term" value="F:DNA binding"/>
    <property type="evidence" value="ECO:0007669"/>
    <property type="project" value="InterPro"/>
</dbReference>
<feature type="domain" description="Tyr recombinase" evidence="2">
    <location>
        <begin position="207"/>
        <end position="284"/>
    </location>
</feature>
<dbReference type="RefSeq" id="WP_342071673.1">
    <property type="nucleotide sequence ID" value="NZ_CP151762.1"/>
</dbReference>
<dbReference type="Proteomes" id="UP001451782">
    <property type="component" value="Chromosome"/>
</dbReference>
<dbReference type="InterPro" id="IPR013762">
    <property type="entry name" value="Integrase-like_cat_sf"/>
</dbReference>
<dbReference type="PROSITE" id="PS51898">
    <property type="entry name" value="TYR_RECOMBINASE"/>
    <property type="match status" value="1"/>
</dbReference>
<dbReference type="KEGG" id="yag:AABB28_08780"/>
<evidence type="ECO:0000313" key="4">
    <source>
        <dbReference type="Proteomes" id="UP001451782"/>
    </source>
</evidence>
<protein>
    <submittedName>
        <fullName evidence="3">DUF6538 domain-containing protein</fullName>
    </submittedName>
</protein>
<proteinExistence type="predicted"/>
<organism evidence="3 4">
    <name type="scientific">Yoonia algicola</name>
    <dbReference type="NCBI Taxonomy" id="3137368"/>
    <lineage>
        <taxon>Bacteria</taxon>
        <taxon>Pseudomonadati</taxon>
        <taxon>Pseudomonadota</taxon>
        <taxon>Alphaproteobacteria</taxon>
        <taxon>Rhodobacterales</taxon>
        <taxon>Paracoccaceae</taxon>
        <taxon>Yoonia</taxon>
    </lineage>
</organism>
<evidence type="ECO:0000256" key="1">
    <source>
        <dbReference type="ARBA" id="ARBA00023172"/>
    </source>
</evidence>
<sequence>MLETKTAQFTFVKQGIYYFSRRVPRDLSHHYNANRTMYSLRTRSKVIATSRAQRAAQTLDEHWYHLRIRDVDLPGKHLLRTQAHSLSGLPVVPDGAAEGSLKLSEAAGIYLRLKGQGRPITFHRAAERSCGYLMDVCGDKDITAYTKADANAFRDGLIKRGLAGSSIPRIFGTVRTVVNFSASEIGLDISNPFTRVYYDRNAGVEGREPLPLDAIRNIQSECRTVDDDLRWLVALVSDTGMRLAEAAGLLKEDLNLDGPIPHVVIQEHPWRRLKTAGSSRTVPL</sequence>
<name>A0AAN0NGJ6_9RHOB</name>
<dbReference type="Pfam" id="PF20172">
    <property type="entry name" value="DUF6538"/>
    <property type="match status" value="1"/>
</dbReference>